<keyword evidence="9" id="KW-1185">Reference proteome</keyword>
<name>A0A430AH64_9ENTE</name>
<evidence type="ECO:0000256" key="1">
    <source>
        <dbReference type="ARBA" id="ARBA00004651"/>
    </source>
</evidence>
<evidence type="ECO:0008006" key="10">
    <source>
        <dbReference type="Google" id="ProtNLM"/>
    </source>
</evidence>
<evidence type="ECO:0000256" key="5">
    <source>
        <dbReference type="ARBA" id="ARBA00022989"/>
    </source>
</evidence>
<dbReference type="EMBL" id="NGJZ01000002">
    <property type="protein sequence ID" value="RSU07117.1"/>
    <property type="molecule type" value="Genomic_DNA"/>
</dbReference>
<accession>A0A430AH64</accession>
<comment type="subcellular location">
    <subcellularLocation>
        <location evidence="1">Cell membrane</location>
        <topology evidence="1">Multi-pass membrane protein</topology>
    </subcellularLocation>
</comment>
<dbReference type="GO" id="GO:0005886">
    <property type="term" value="C:plasma membrane"/>
    <property type="evidence" value="ECO:0007669"/>
    <property type="project" value="UniProtKB-SubCell"/>
</dbReference>
<feature type="transmembrane region" description="Helical" evidence="7">
    <location>
        <begin position="326"/>
        <end position="348"/>
    </location>
</feature>
<feature type="transmembrane region" description="Helical" evidence="7">
    <location>
        <begin position="127"/>
        <end position="147"/>
    </location>
</feature>
<comment type="similarity">
    <text evidence="2">Belongs to the UPF0324 family.</text>
</comment>
<dbReference type="InterPro" id="IPR018383">
    <property type="entry name" value="UPF0324_pro"/>
</dbReference>
<keyword evidence="6 7" id="KW-0472">Membrane</keyword>
<dbReference type="Pfam" id="PF03601">
    <property type="entry name" value="Cons_hypoth698"/>
    <property type="match status" value="1"/>
</dbReference>
<keyword evidence="4 7" id="KW-0812">Transmembrane</keyword>
<evidence type="ECO:0000256" key="2">
    <source>
        <dbReference type="ARBA" id="ARBA00007977"/>
    </source>
</evidence>
<dbReference type="AlphaFoldDB" id="A0A430AH64"/>
<gene>
    <name evidence="8" type="ORF">CBF30_07630</name>
</gene>
<feature type="transmembrane region" description="Helical" evidence="7">
    <location>
        <begin position="17"/>
        <end position="34"/>
    </location>
</feature>
<keyword evidence="3" id="KW-1003">Cell membrane</keyword>
<feature type="transmembrane region" description="Helical" evidence="7">
    <location>
        <begin position="100"/>
        <end position="118"/>
    </location>
</feature>
<evidence type="ECO:0000256" key="7">
    <source>
        <dbReference type="SAM" id="Phobius"/>
    </source>
</evidence>
<feature type="transmembrane region" description="Helical" evidence="7">
    <location>
        <begin position="159"/>
        <end position="183"/>
    </location>
</feature>
<reference evidence="8 9" key="1">
    <citation type="submission" date="2017-05" db="EMBL/GenBank/DDBJ databases">
        <title>Vagococcus spp. assemblies.</title>
        <authorList>
            <person name="Gulvik C.A."/>
        </authorList>
    </citation>
    <scope>NUCLEOTIDE SEQUENCE [LARGE SCALE GENOMIC DNA]</scope>
    <source>
        <strain evidence="8 9">DSM 24756</strain>
    </source>
</reference>
<feature type="transmembrane region" description="Helical" evidence="7">
    <location>
        <begin position="266"/>
        <end position="285"/>
    </location>
</feature>
<dbReference type="PANTHER" id="PTHR30106:SF2">
    <property type="entry name" value="UPF0324 INNER MEMBRANE PROTEIN YEIH"/>
    <property type="match status" value="1"/>
</dbReference>
<sequence>MKEATHLNTITHWVKEHVSGIVSCVALAFIAQIIGKLFPQIGAALFAIFLGIILGNTVLNHPSFNKGVKFSESRLLEYSICLTGLTLNIRDVLSVRANGILFIALQMTATIFFAYLIGKKMRFHRKFALLMCAGNAVCGSSAIGSVAPILEADEKDKGISITIVNLTGTVLMITLPILTSFFYHHEVIPTSAMIGGTLQSIGQVIASAKLVSDGVVQYATIFKIIRIIFLVVVAFAFSKMNTQNHGRLFDKKCIKHSSQTTKKTKIGIPWFILVFFACCLFVTFIKVPHFLPLTAKTISNQFEIIALAGIGMRVKFADLIKEGPKAMMYGLSIGFSQIIIALLLIALFF</sequence>
<proteinExistence type="inferred from homology"/>
<evidence type="ECO:0000256" key="3">
    <source>
        <dbReference type="ARBA" id="ARBA00022475"/>
    </source>
</evidence>
<evidence type="ECO:0000313" key="8">
    <source>
        <dbReference type="EMBL" id="RSU07117.1"/>
    </source>
</evidence>
<dbReference type="Proteomes" id="UP000288669">
    <property type="component" value="Unassembled WGS sequence"/>
</dbReference>
<protein>
    <recommendedName>
        <fullName evidence="10">Sulfate exporter family transporter</fullName>
    </recommendedName>
</protein>
<keyword evidence="5 7" id="KW-1133">Transmembrane helix</keyword>
<dbReference type="PANTHER" id="PTHR30106">
    <property type="entry name" value="INNER MEMBRANE PROTEIN YEIH-RELATED"/>
    <property type="match status" value="1"/>
</dbReference>
<feature type="transmembrane region" description="Helical" evidence="7">
    <location>
        <begin position="41"/>
        <end position="59"/>
    </location>
</feature>
<feature type="transmembrane region" description="Helical" evidence="7">
    <location>
        <begin position="216"/>
        <end position="237"/>
    </location>
</feature>
<evidence type="ECO:0000256" key="6">
    <source>
        <dbReference type="ARBA" id="ARBA00023136"/>
    </source>
</evidence>
<evidence type="ECO:0000256" key="4">
    <source>
        <dbReference type="ARBA" id="ARBA00022692"/>
    </source>
</evidence>
<dbReference type="OrthoDB" id="9811391at2"/>
<comment type="caution">
    <text evidence="8">The sequence shown here is derived from an EMBL/GenBank/DDBJ whole genome shotgun (WGS) entry which is preliminary data.</text>
</comment>
<evidence type="ECO:0000313" key="9">
    <source>
        <dbReference type="Proteomes" id="UP000288669"/>
    </source>
</evidence>
<organism evidence="8 9">
    <name type="scientific">Vagococcus entomophilus</name>
    <dbReference type="NCBI Taxonomy" id="1160095"/>
    <lineage>
        <taxon>Bacteria</taxon>
        <taxon>Bacillati</taxon>
        <taxon>Bacillota</taxon>
        <taxon>Bacilli</taxon>
        <taxon>Lactobacillales</taxon>
        <taxon>Enterococcaceae</taxon>
        <taxon>Vagococcus</taxon>
    </lineage>
</organism>